<proteinExistence type="predicted"/>
<evidence type="ECO:0000313" key="1">
    <source>
        <dbReference type="EMBL" id="MBE9213768.1"/>
    </source>
</evidence>
<protein>
    <submittedName>
        <fullName evidence="1">Uncharacterized protein</fullName>
    </submittedName>
</protein>
<comment type="caution">
    <text evidence="1">The sequence shown here is derived from an EMBL/GenBank/DDBJ whole genome shotgun (WGS) entry which is preliminary data.</text>
</comment>
<dbReference type="RefSeq" id="WP_193920956.1">
    <property type="nucleotide sequence ID" value="NZ_JADEWL010000041.1"/>
</dbReference>
<accession>A0A8J7F467</accession>
<dbReference type="AlphaFoldDB" id="A0A8J7F467"/>
<evidence type="ECO:0000313" key="2">
    <source>
        <dbReference type="Proteomes" id="UP000620559"/>
    </source>
</evidence>
<keyword evidence="2" id="KW-1185">Reference proteome</keyword>
<reference evidence="1" key="1">
    <citation type="submission" date="2020-10" db="EMBL/GenBank/DDBJ databases">
        <authorList>
            <person name="Castelo-Branco R."/>
            <person name="Eusebio N."/>
            <person name="Adriana R."/>
            <person name="Vieira A."/>
            <person name="Brugerolle De Fraissinette N."/>
            <person name="Rezende De Castro R."/>
            <person name="Schneider M.P."/>
            <person name="Vasconcelos V."/>
            <person name="Leao P.N."/>
        </authorList>
    </citation>
    <scope>NUCLEOTIDE SEQUENCE</scope>
    <source>
        <strain evidence="1">LEGE 06105</strain>
    </source>
</reference>
<dbReference type="EMBL" id="JADEWL010000041">
    <property type="protein sequence ID" value="MBE9213768.1"/>
    <property type="molecule type" value="Genomic_DNA"/>
</dbReference>
<organism evidence="1 2">
    <name type="scientific">Plectonema cf. radiosum LEGE 06105</name>
    <dbReference type="NCBI Taxonomy" id="945769"/>
    <lineage>
        <taxon>Bacteria</taxon>
        <taxon>Bacillati</taxon>
        <taxon>Cyanobacteriota</taxon>
        <taxon>Cyanophyceae</taxon>
        <taxon>Oscillatoriophycideae</taxon>
        <taxon>Oscillatoriales</taxon>
        <taxon>Microcoleaceae</taxon>
        <taxon>Plectonema</taxon>
    </lineage>
</organism>
<name>A0A8J7F467_9CYAN</name>
<sequence length="55" mass="6448">MLIKKAGEYTELYKPKYGTGLILESANMLLEIAEFWCQYFWGQNLAEKFPLIDDN</sequence>
<gene>
    <name evidence="1" type="ORF">IQ247_14020</name>
</gene>
<dbReference type="Proteomes" id="UP000620559">
    <property type="component" value="Unassembled WGS sequence"/>
</dbReference>